<feature type="compositionally biased region" description="Basic and acidic residues" evidence="1">
    <location>
        <begin position="206"/>
        <end position="223"/>
    </location>
</feature>
<feature type="compositionally biased region" description="Acidic residues" evidence="1">
    <location>
        <begin position="224"/>
        <end position="236"/>
    </location>
</feature>
<dbReference type="Proteomes" id="UP000023152">
    <property type="component" value="Unassembled WGS sequence"/>
</dbReference>
<evidence type="ECO:0000313" key="2">
    <source>
        <dbReference type="EMBL" id="ETO25458.1"/>
    </source>
</evidence>
<accession>X6NHT5</accession>
<reference evidence="2 3" key="1">
    <citation type="journal article" date="2013" name="Curr. Biol.">
        <title>The Genome of the Foraminiferan Reticulomyxa filosa.</title>
        <authorList>
            <person name="Glockner G."/>
            <person name="Hulsmann N."/>
            <person name="Schleicher M."/>
            <person name="Noegel A.A."/>
            <person name="Eichinger L."/>
            <person name="Gallinger C."/>
            <person name="Pawlowski J."/>
            <person name="Sierra R."/>
            <person name="Euteneuer U."/>
            <person name="Pillet L."/>
            <person name="Moustafa A."/>
            <person name="Platzer M."/>
            <person name="Groth M."/>
            <person name="Szafranski K."/>
            <person name="Schliwa M."/>
        </authorList>
    </citation>
    <scope>NUCLEOTIDE SEQUENCE [LARGE SCALE GENOMIC DNA]</scope>
</reference>
<gene>
    <name evidence="2" type="ORF">RFI_11678</name>
</gene>
<dbReference type="SUPFAM" id="SSF140741">
    <property type="entry name" value="RUN domain-like"/>
    <property type="match status" value="1"/>
</dbReference>
<sequence length="327" mass="37888">MKYSSSGANEDKMRNEIETLNQDIQLINAIDDLDDIGKGRAFLRQSLRSKLLLQYLQILTLETDIIKLNSNCVFFFRMYKIDKYGRSISCYEDYSILAHDNSRKTLLGQIEEQNHLFEQANFELLLNDPRLNNRDIIVIDEYNIPQFHEHCPMKHEHAIAMQRAQQLQDGLDDVGPQMHSHRNVSHKTIATQAQMGANQDLSVPKETNDNDHDNTHDNDHDNDNDNDNGDDNDESDSNNNNNNEQENVQPIKKVKKKIIKKVKKKKEKNIETNQEKEKDKVKKKKKDENNPHLQKERIEEKIDFPNDVATSAGDQGNKANQHLASYV</sequence>
<feature type="compositionally biased region" description="Basic and acidic residues" evidence="1">
    <location>
        <begin position="268"/>
        <end position="304"/>
    </location>
</feature>
<feature type="compositionally biased region" description="Basic residues" evidence="1">
    <location>
        <begin position="252"/>
        <end position="267"/>
    </location>
</feature>
<feature type="region of interest" description="Disordered" evidence="1">
    <location>
        <begin position="201"/>
        <end position="327"/>
    </location>
</feature>
<dbReference type="EMBL" id="ASPP01008514">
    <property type="protein sequence ID" value="ETO25458.1"/>
    <property type="molecule type" value="Genomic_DNA"/>
</dbReference>
<dbReference type="InterPro" id="IPR037213">
    <property type="entry name" value="Run_dom_sf"/>
</dbReference>
<protein>
    <submittedName>
        <fullName evidence="2">Uncharacterized protein</fullName>
    </submittedName>
</protein>
<name>X6NHT5_RETFI</name>
<feature type="compositionally biased region" description="Polar residues" evidence="1">
    <location>
        <begin position="308"/>
        <end position="327"/>
    </location>
</feature>
<dbReference type="AlphaFoldDB" id="X6NHT5"/>
<keyword evidence="3" id="KW-1185">Reference proteome</keyword>
<proteinExistence type="predicted"/>
<dbReference type="Gene3D" id="1.20.58.900">
    <property type="match status" value="1"/>
</dbReference>
<evidence type="ECO:0000256" key="1">
    <source>
        <dbReference type="SAM" id="MobiDB-lite"/>
    </source>
</evidence>
<feature type="region of interest" description="Disordered" evidence="1">
    <location>
        <begin position="164"/>
        <end position="185"/>
    </location>
</feature>
<organism evidence="2 3">
    <name type="scientific">Reticulomyxa filosa</name>
    <dbReference type="NCBI Taxonomy" id="46433"/>
    <lineage>
        <taxon>Eukaryota</taxon>
        <taxon>Sar</taxon>
        <taxon>Rhizaria</taxon>
        <taxon>Retaria</taxon>
        <taxon>Foraminifera</taxon>
        <taxon>Monothalamids</taxon>
        <taxon>Reticulomyxidae</taxon>
        <taxon>Reticulomyxa</taxon>
    </lineage>
</organism>
<evidence type="ECO:0000313" key="3">
    <source>
        <dbReference type="Proteomes" id="UP000023152"/>
    </source>
</evidence>
<comment type="caution">
    <text evidence="2">The sequence shown here is derived from an EMBL/GenBank/DDBJ whole genome shotgun (WGS) entry which is preliminary data.</text>
</comment>